<dbReference type="EMBL" id="CVRI01000041">
    <property type="protein sequence ID" value="CRK95336.1"/>
    <property type="molecule type" value="Genomic_DNA"/>
</dbReference>
<keyword evidence="2" id="KW-1185">Reference proteome</keyword>
<gene>
    <name evidence="1" type="ORF">CLUMA_CG008873</name>
</gene>
<dbReference type="Proteomes" id="UP000183832">
    <property type="component" value="Unassembled WGS sequence"/>
</dbReference>
<proteinExistence type="predicted"/>
<accession>A0A1J1I4W9</accession>
<dbReference type="AlphaFoldDB" id="A0A1J1I4W9"/>
<sequence>MHKYQNAITVSNAICFQSQNNNTGHVFKYKRNQRIYASLLEHHSPKRAEKISFFITSKLGVLPDELGIYSRKVIQVLKNVRI</sequence>
<evidence type="ECO:0000313" key="2">
    <source>
        <dbReference type="Proteomes" id="UP000183832"/>
    </source>
</evidence>
<name>A0A1J1I4W9_9DIPT</name>
<protein>
    <submittedName>
        <fullName evidence="1">CLUMA_CG008873, isoform A</fullName>
    </submittedName>
</protein>
<organism evidence="1 2">
    <name type="scientific">Clunio marinus</name>
    <dbReference type="NCBI Taxonomy" id="568069"/>
    <lineage>
        <taxon>Eukaryota</taxon>
        <taxon>Metazoa</taxon>
        <taxon>Ecdysozoa</taxon>
        <taxon>Arthropoda</taxon>
        <taxon>Hexapoda</taxon>
        <taxon>Insecta</taxon>
        <taxon>Pterygota</taxon>
        <taxon>Neoptera</taxon>
        <taxon>Endopterygota</taxon>
        <taxon>Diptera</taxon>
        <taxon>Nematocera</taxon>
        <taxon>Chironomoidea</taxon>
        <taxon>Chironomidae</taxon>
        <taxon>Clunio</taxon>
    </lineage>
</organism>
<reference evidence="1 2" key="1">
    <citation type="submission" date="2015-04" db="EMBL/GenBank/DDBJ databases">
        <authorList>
            <person name="Syromyatnikov M.Y."/>
            <person name="Popov V.N."/>
        </authorList>
    </citation>
    <scope>NUCLEOTIDE SEQUENCE [LARGE SCALE GENOMIC DNA]</scope>
</reference>
<evidence type="ECO:0000313" key="1">
    <source>
        <dbReference type="EMBL" id="CRK95336.1"/>
    </source>
</evidence>